<organism evidence="3 4">
    <name type="scientific">Rudanella paleaurantiibacter</name>
    <dbReference type="NCBI Taxonomy" id="2614655"/>
    <lineage>
        <taxon>Bacteria</taxon>
        <taxon>Pseudomonadati</taxon>
        <taxon>Bacteroidota</taxon>
        <taxon>Cytophagia</taxon>
        <taxon>Cytophagales</taxon>
        <taxon>Cytophagaceae</taxon>
        <taxon>Rudanella</taxon>
    </lineage>
</organism>
<evidence type="ECO:0000313" key="3">
    <source>
        <dbReference type="EMBL" id="KAB7726148.1"/>
    </source>
</evidence>
<name>A0A7J5TS98_9BACT</name>
<feature type="signal peptide" evidence="2">
    <location>
        <begin position="1"/>
        <end position="22"/>
    </location>
</feature>
<dbReference type="EMBL" id="WELI01000017">
    <property type="protein sequence ID" value="KAB7726148.1"/>
    <property type="molecule type" value="Genomic_DNA"/>
</dbReference>
<gene>
    <name evidence="3" type="ORF">F5984_25050</name>
</gene>
<feature type="compositionally biased region" description="Pro residues" evidence="1">
    <location>
        <begin position="105"/>
        <end position="114"/>
    </location>
</feature>
<evidence type="ECO:0000313" key="4">
    <source>
        <dbReference type="Proteomes" id="UP000488299"/>
    </source>
</evidence>
<comment type="caution">
    <text evidence="3">The sequence shown here is derived from an EMBL/GenBank/DDBJ whole genome shotgun (WGS) entry which is preliminary data.</text>
</comment>
<feature type="region of interest" description="Disordered" evidence="1">
    <location>
        <begin position="77"/>
        <end position="114"/>
    </location>
</feature>
<reference evidence="3 4" key="1">
    <citation type="submission" date="2019-10" db="EMBL/GenBank/DDBJ databases">
        <title>Rudanella paleaurantiibacter sp. nov., isolated from sludge.</title>
        <authorList>
            <person name="Xu S.Q."/>
        </authorList>
    </citation>
    <scope>NUCLEOTIDE SEQUENCE [LARGE SCALE GENOMIC DNA]</scope>
    <source>
        <strain evidence="3 4">HX-22-17</strain>
    </source>
</reference>
<evidence type="ECO:0000256" key="1">
    <source>
        <dbReference type="SAM" id="MobiDB-lite"/>
    </source>
</evidence>
<keyword evidence="2" id="KW-0732">Signal</keyword>
<dbReference type="Proteomes" id="UP000488299">
    <property type="component" value="Unassembled WGS sequence"/>
</dbReference>
<feature type="chain" id="PRO_5029865816" description="DUF3060 domain-containing protein" evidence="2">
    <location>
        <begin position="23"/>
        <end position="114"/>
    </location>
</feature>
<dbReference type="RefSeq" id="WP_152126932.1">
    <property type="nucleotide sequence ID" value="NZ_WELI01000017.1"/>
</dbReference>
<accession>A0A7J5TS98</accession>
<protein>
    <recommendedName>
        <fullName evidence="5">DUF3060 domain-containing protein</fullName>
    </recommendedName>
</protein>
<evidence type="ECO:0000256" key="2">
    <source>
        <dbReference type="SAM" id="SignalP"/>
    </source>
</evidence>
<keyword evidence="4" id="KW-1185">Reference proteome</keyword>
<dbReference type="AlphaFoldDB" id="A0A7J5TS98"/>
<sequence length="114" mass="12097">MKTILQLLGSVSAVLLASTAFGQVRAERVPPEPDLNTPVGGLHVGSTVVIRQSGSGNRAVVRQSARGVGTEVVEARGNTNSVEVRHDGRSTVVIEQQERPASKRPGPPPRKQEQ</sequence>
<evidence type="ECO:0008006" key="5">
    <source>
        <dbReference type="Google" id="ProtNLM"/>
    </source>
</evidence>
<proteinExistence type="predicted"/>